<evidence type="ECO:0000313" key="3">
    <source>
        <dbReference type="Proteomes" id="UP000226191"/>
    </source>
</evidence>
<dbReference type="Proteomes" id="UP000226191">
    <property type="component" value="Unassembled WGS sequence"/>
</dbReference>
<dbReference type="GeneID" id="92857991"/>
<gene>
    <name evidence="2" type="ORF">B1B09_07705</name>
    <name evidence="1" type="ORF">DXN06_09740</name>
</gene>
<dbReference type="AlphaFoldDB" id="A0A2B7JNT6"/>
<accession>A0A2B7JNT6</accession>
<dbReference type="EMBL" id="MVCE01000003">
    <property type="protein sequence ID" value="PGF33797.1"/>
    <property type="molecule type" value="Genomic_DNA"/>
</dbReference>
<evidence type="ECO:0000313" key="4">
    <source>
        <dbReference type="Proteomes" id="UP000256621"/>
    </source>
</evidence>
<name>A0A2B7JNT6_CUTAC</name>
<dbReference type="EMBL" id="CP031442">
    <property type="protein sequence ID" value="AXM07365.1"/>
    <property type="molecule type" value="Genomic_DNA"/>
</dbReference>
<evidence type="ECO:0000313" key="2">
    <source>
        <dbReference type="EMBL" id="PGF33797.1"/>
    </source>
</evidence>
<reference evidence="2 3" key="1">
    <citation type="submission" date="2017-02" db="EMBL/GenBank/DDBJ databases">
        <title>Prevalence of linear plasmids in Cutibacterium acnes isolates obtained from cancerous prostatic tissue.</title>
        <authorList>
            <person name="Davidsson S."/>
            <person name="Bruggemann H."/>
        </authorList>
    </citation>
    <scope>NUCLEOTIDE SEQUENCE [LARGE SCALE GENOMIC DNA]</scope>
    <source>
        <strain evidence="2 3">11-78</strain>
    </source>
</reference>
<organism evidence="2 3">
    <name type="scientific">Cutibacterium acnes</name>
    <name type="common">Propionibacterium acnes</name>
    <dbReference type="NCBI Taxonomy" id="1747"/>
    <lineage>
        <taxon>Bacteria</taxon>
        <taxon>Bacillati</taxon>
        <taxon>Actinomycetota</taxon>
        <taxon>Actinomycetes</taxon>
        <taxon>Propionibacteriales</taxon>
        <taxon>Propionibacteriaceae</taxon>
        <taxon>Cutibacterium</taxon>
    </lineage>
</organism>
<sequence length="69" mass="7458">MPPAYWLVVSGLLFQQSHQAASALFDAEPATPRAMLPRMRNIIPVAAGSPVIEKAANAIMFKDFKMAAT</sequence>
<evidence type="ECO:0000313" key="1">
    <source>
        <dbReference type="EMBL" id="AXM07365.1"/>
    </source>
</evidence>
<dbReference type="Proteomes" id="UP000256621">
    <property type="component" value="Chromosome"/>
</dbReference>
<dbReference type="RefSeq" id="WP_002519484.1">
    <property type="nucleotide sequence ID" value="NZ_AP019664.1"/>
</dbReference>
<proteinExistence type="predicted"/>
<protein>
    <submittedName>
        <fullName evidence="2">Uncharacterized protein</fullName>
    </submittedName>
</protein>
<reference evidence="1 4" key="2">
    <citation type="submission" date="2018-08" db="EMBL/GenBank/DDBJ databases">
        <title>Genome sequencing of Cutibacterium acnes KCOM 1315.</title>
        <authorList>
            <person name="Kook J.-K."/>
            <person name="Park S.-N."/>
            <person name="Lim Y.K."/>
        </authorList>
    </citation>
    <scope>NUCLEOTIDE SEQUENCE [LARGE SCALE GENOMIC DNA]</scope>
    <source>
        <strain evidence="1 4">KCOM 1315</strain>
    </source>
</reference>